<dbReference type="VEuPathDB" id="FungiDB:TEQG_08565"/>
<organism evidence="2 3">
    <name type="scientific">Trichophyton equinum (strain ATCC MYA-4606 / CBS 127.97)</name>
    <name type="common">Horse ringworm fungus</name>
    <dbReference type="NCBI Taxonomy" id="559882"/>
    <lineage>
        <taxon>Eukaryota</taxon>
        <taxon>Fungi</taxon>
        <taxon>Dikarya</taxon>
        <taxon>Ascomycota</taxon>
        <taxon>Pezizomycotina</taxon>
        <taxon>Eurotiomycetes</taxon>
        <taxon>Eurotiomycetidae</taxon>
        <taxon>Onygenales</taxon>
        <taxon>Arthrodermataceae</taxon>
        <taxon>Trichophyton</taxon>
    </lineage>
</organism>
<feature type="region of interest" description="Disordered" evidence="1">
    <location>
        <begin position="462"/>
        <end position="501"/>
    </location>
</feature>
<dbReference type="AlphaFoldDB" id="F2PGW4"/>
<evidence type="ECO:0000313" key="2">
    <source>
        <dbReference type="EMBL" id="EGE01132.1"/>
    </source>
</evidence>
<dbReference type="HOGENOM" id="CLU_478934_0_0_1"/>
<sequence length="668" mass="75213">MAYYEHEPDFSVHFGKTTCLLCRHVATPQSPTLDLHGHDLGTRECQRLCLVCMIHPIEKPWMHKLCYDLLKASNRPNEPTLEDLQRFGKAVMPLYKPVDKEDIDSASSREGLFSSHARPVVERSFRIDLFERLPAEIQAIILSYIGPCWYLIVLGESRRLIEELRSGRTSRQSEQISLEKEVYISRIPYQGNSYISTISNELPEPGLDGLKLECLKVPDNLSKIVLSTDHIGVRGIRFVVEGGTPPPSDGSPWYEFVPIPDRSQALHVVTEGLFVRRMWRVEGEKTHNNSRLWSSPSPPAFQPWNMYDDRGGRRLDYVNLDEEGVQGLVMCCYGVANGGLFAFSGVSKPFKRFVTSMQQNIRTSPIFWMYFPINDGEQIEAAWVRKIKGLYGQMSNPVLVIKTTFGRTATFGPYHREDYRREDELIPLVKDSDGTISGFIHDGLDTDKHEISLLGLTCRNQDGNNNDNGNGNGNGSNDDHNHEREPNDNNNGTKLATPPVENYISPPPYAVDGLQALNWYMTKARLDGVCRVRVCRDLEQAHNPCIGMLLYYDNGRAEALGQIRWDQEVSQDISVPVRLRREKLDGNPYVADVQGMGGAGCGATEDEPGDGWLELPRTGTMVWWFYLAVRRAWDVIMSVCAMPVPSPVRLRQSAGPNRVVAGGPWAGS</sequence>
<dbReference type="Proteomes" id="UP000009169">
    <property type="component" value="Unassembled WGS sequence"/>
</dbReference>
<accession>F2PGW4</accession>
<feature type="compositionally biased region" description="Basic and acidic residues" evidence="1">
    <location>
        <begin position="477"/>
        <end position="487"/>
    </location>
</feature>
<evidence type="ECO:0000313" key="3">
    <source>
        <dbReference type="Proteomes" id="UP000009169"/>
    </source>
</evidence>
<dbReference type="OrthoDB" id="5153231at2759"/>
<dbReference type="EMBL" id="DS995718">
    <property type="protein sequence ID" value="EGE01132.1"/>
    <property type="molecule type" value="Genomic_DNA"/>
</dbReference>
<name>F2PGW4_TRIEC</name>
<dbReference type="eggNOG" id="ENOG502S9BE">
    <property type="taxonomic scope" value="Eukaryota"/>
</dbReference>
<keyword evidence="3" id="KW-1185">Reference proteome</keyword>
<reference evidence="3" key="1">
    <citation type="journal article" date="2012" name="MBio">
        <title>Comparative genome analysis of Trichophyton rubrum and related dermatophytes reveals candidate genes involved in infection.</title>
        <authorList>
            <person name="Martinez D.A."/>
            <person name="Oliver B.G."/>
            <person name="Graeser Y."/>
            <person name="Goldberg J.M."/>
            <person name="Li W."/>
            <person name="Martinez-Rossi N.M."/>
            <person name="Monod M."/>
            <person name="Shelest E."/>
            <person name="Barton R.C."/>
            <person name="Birch E."/>
            <person name="Brakhage A.A."/>
            <person name="Chen Z."/>
            <person name="Gurr S.J."/>
            <person name="Heiman D."/>
            <person name="Heitman J."/>
            <person name="Kosti I."/>
            <person name="Rossi A."/>
            <person name="Saif S."/>
            <person name="Samalova M."/>
            <person name="Saunders C.W."/>
            <person name="Shea T."/>
            <person name="Summerbell R.C."/>
            <person name="Xu J."/>
            <person name="Young S."/>
            <person name="Zeng Q."/>
            <person name="Birren B.W."/>
            <person name="Cuomo C.A."/>
            <person name="White T.C."/>
        </authorList>
    </citation>
    <scope>NUCLEOTIDE SEQUENCE [LARGE SCALE GENOMIC DNA]</scope>
    <source>
        <strain evidence="3">ATCC MYA-4606 / CBS 127.97</strain>
    </source>
</reference>
<proteinExistence type="predicted"/>
<gene>
    <name evidence="2" type="ORF">TEQG_08565</name>
</gene>
<evidence type="ECO:0000256" key="1">
    <source>
        <dbReference type="SAM" id="MobiDB-lite"/>
    </source>
</evidence>
<protein>
    <submittedName>
        <fullName evidence="2">Uncharacterized protein</fullName>
    </submittedName>
</protein>